<keyword evidence="4" id="KW-0249">Electron transport</keyword>
<gene>
    <name evidence="7" type="ORF">GALL_500840</name>
</gene>
<dbReference type="PROSITE" id="PS51007">
    <property type="entry name" value="CYTC"/>
    <property type="match status" value="1"/>
</dbReference>
<accession>A0A1J5PL77</accession>
<dbReference type="SUPFAM" id="SSF46626">
    <property type="entry name" value="Cytochrome c"/>
    <property type="match status" value="1"/>
</dbReference>
<dbReference type="PRINTS" id="PR00604">
    <property type="entry name" value="CYTCHRMECIAB"/>
</dbReference>
<dbReference type="GO" id="GO:0009055">
    <property type="term" value="F:electron transfer activity"/>
    <property type="evidence" value="ECO:0007669"/>
    <property type="project" value="InterPro"/>
</dbReference>
<dbReference type="AlphaFoldDB" id="A0A1J5PL77"/>
<dbReference type="GO" id="GO:0020037">
    <property type="term" value="F:heme binding"/>
    <property type="evidence" value="ECO:0007669"/>
    <property type="project" value="InterPro"/>
</dbReference>
<proteinExistence type="predicted"/>
<evidence type="ECO:0000256" key="3">
    <source>
        <dbReference type="ARBA" id="ARBA00022723"/>
    </source>
</evidence>
<evidence type="ECO:0000313" key="7">
    <source>
        <dbReference type="EMBL" id="OIQ68324.1"/>
    </source>
</evidence>
<evidence type="ECO:0000259" key="6">
    <source>
        <dbReference type="PROSITE" id="PS51007"/>
    </source>
</evidence>
<evidence type="ECO:0000256" key="1">
    <source>
        <dbReference type="ARBA" id="ARBA00022448"/>
    </source>
</evidence>
<dbReference type="InterPro" id="IPR009056">
    <property type="entry name" value="Cyt_c-like_dom"/>
</dbReference>
<dbReference type="EMBL" id="MLJW01005377">
    <property type="protein sequence ID" value="OIQ68324.1"/>
    <property type="molecule type" value="Genomic_DNA"/>
</dbReference>
<dbReference type="Gene3D" id="1.10.760.10">
    <property type="entry name" value="Cytochrome c-like domain"/>
    <property type="match status" value="1"/>
</dbReference>
<keyword evidence="3" id="KW-0479">Metal-binding</keyword>
<sequence length="124" mass="13073">MSKRMLMMSVAAGVAMYGSAAMAGDPAAGRAVFMSSCSICHSVQAGQNKIGPSLFGVVGRKTGSEPGYNYSPANKQANLTWDNATLDKYLTSPRAVVPGTKMTYGGLKDDTKRANLIAYLDTLK</sequence>
<reference evidence="7" key="1">
    <citation type="submission" date="2016-10" db="EMBL/GenBank/DDBJ databases">
        <title>Sequence of Gallionella enrichment culture.</title>
        <authorList>
            <person name="Poehlein A."/>
            <person name="Muehling M."/>
            <person name="Daniel R."/>
        </authorList>
    </citation>
    <scope>NUCLEOTIDE SEQUENCE</scope>
</reference>
<keyword evidence="5" id="KW-0408">Iron</keyword>
<name>A0A1J5PL77_9ZZZZ</name>
<dbReference type="InterPro" id="IPR002327">
    <property type="entry name" value="Cyt_c_1A/1B"/>
</dbReference>
<comment type="caution">
    <text evidence="7">The sequence shown here is derived from an EMBL/GenBank/DDBJ whole genome shotgun (WGS) entry which is preliminary data.</text>
</comment>
<evidence type="ECO:0000256" key="4">
    <source>
        <dbReference type="ARBA" id="ARBA00022982"/>
    </source>
</evidence>
<protein>
    <submittedName>
        <fullName evidence="7">Cytochrome c2</fullName>
    </submittedName>
</protein>
<keyword evidence="1" id="KW-0813">Transport</keyword>
<dbReference type="PANTHER" id="PTHR11961">
    <property type="entry name" value="CYTOCHROME C"/>
    <property type="match status" value="1"/>
</dbReference>
<evidence type="ECO:0000256" key="5">
    <source>
        <dbReference type="ARBA" id="ARBA00023004"/>
    </source>
</evidence>
<dbReference type="InterPro" id="IPR036909">
    <property type="entry name" value="Cyt_c-like_dom_sf"/>
</dbReference>
<dbReference type="Pfam" id="PF00034">
    <property type="entry name" value="Cytochrom_C"/>
    <property type="match status" value="1"/>
</dbReference>
<keyword evidence="2" id="KW-0349">Heme</keyword>
<organism evidence="7">
    <name type="scientific">mine drainage metagenome</name>
    <dbReference type="NCBI Taxonomy" id="410659"/>
    <lineage>
        <taxon>unclassified sequences</taxon>
        <taxon>metagenomes</taxon>
        <taxon>ecological metagenomes</taxon>
    </lineage>
</organism>
<dbReference type="GO" id="GO:0046872">
    <property type="term" value="F:metal ion binding"/>
    <property type="evidence" value="ECO:0007669"/>
    <property type="project" value="UniProtKB-KW"/>
</dbReference>
<evidence type="ECO:0000256" key="2">
    <source>
        <dbReference type="ARBA" id="ARBA00022617"/>
    </source>
</evidence>
<feature type="domain" description="Cytochrome c" evidence="6">
    <location>
        <begin position="24"/>
        <end position="124"/>
    </location>
</feature>